<dbReference type="Gene3D" id="3.10.580.10">
    <property type="entry name" value="CBS-domain"/>
    <property type="match status" value="1"/>
</dbReference>
<dbReference type="RefSeq" id="XP_011134529.1">
    <property type="nucleotide sequence ID" value="XM_011136227.1"/>
</dbReference>
<dbReference type="InterPro" id="IPR000644">
    <property type="entry name" value="CBS_dom"/>
</dbReference>
<protein>
    <submittedName>
        <fullName evidence="5">Transmembrane protein</fullName>
    </submittedName>
</protein>
<keyword evidence="1 3" id="KW-0472">Membrane</keyword>
<dbReference type="PANTHER" id="PTHR12064:SF94">
    <property type="entry name" value="UNEXTENDED PROTEIN"/>
    <property type="match status" value="1"/>
</dbReference>
<keyword evidence="1 3" id="KW-1133">Transmembrane helix</keyword>
<comment type="caution">
    <text evidence="5">The sequence shown here is derived from an EMBL/GenBank/DDBJ whole genome shotgun (WGS) entry which is preliminary data.</text>
</comment>
<dbReference type="Proteomes" id="UP000019763">
    <property type="component" value="Unassembled WGS sequence"/>
</dbReference>
<evidence type="ECO:0000313" key="5">
    <source>
        <dbReference type="EMBL" id="EZG68905.1"/>
    </source>
</evidence>
<dbReference type="OrthoDB" id="346533at2759"/>
<dbReference type="InterPro" id="IPR002550">
    <property type="entry name" value="CNNM"/>
</dbReference>
<keyword evidence="6" id="KW-1185">Reference proteome</keyword>
<dbReference type="AlphaFoldDB" id="A0A023B8B8"/>
<evidence type="ECO:0000256" key="3">
    <source>
        <dbReference type="SAM" id="Phobius"/>
    </source>
</evidence>
<keyword evidence="1 3" id="KW-0812">Transmembrane</keyword>
<gene>
    <name evidence="5" type="ORF">GNI_060850</name>
</gene>
<dbReference type="InterPro" id="IPR045095">
    <property type="entry name" value="ACDP"/>
</dbReference>
<evidence type="ECO:0000259" key="4">
    <source>
        <dbReference type="PROSITE" id="PS51846"/>
    </source>
</evidence>
<dbReference type="GeneID" id="22912232"/>
<feature type="transmembrane region" description="Helical" evidence="3">
    <location>
        <begin position="6"/>
        <end position="28"/>
    </location>
</feature>
<feature type="compositionally biased region" description="Polar residues" evidence="2">
    <location>
        <begin position="354"/>
        <end position="370"/>
    </location>
</feature>
<dbReference type="PANTHER" id="PTHR12064">
    <property type="entry name" value="METAL TRANSPORTER CNNM"/>
    <property type="match status" value="1"/>
</dbReference>
<evidence type="ECO:0000313" key="6">
    <source>
        <dbReference type="Proteomes" id="UP000019763"/>
    </source>
</evidence>
<dbReference type="EMBL" id="AFNH02000461">
    <property type="protein sequence ID" value="EZG68905.1"/>
    <property type="molecule type" value="Genomic_DNA"/>
</dbReference>
<dbReference type="Pfam" id="PF00571">
    <property type="entry name" value="CBS"/>
    <property type="match status" value="1"/>
</dbReference>
<dbReference type="VEuPathDB" id="CryptoDB:GNI_060850"/>
<dbReference type="Pfam" id="PF01595">
    <property type="entry name" value="CNNM"/>
    <property type="match status" value="1"/>
</dbReference>
<reference evidence="5" key="1">
    <citation type="submission" date="2013-12" db="EMBL/GenBank/DDBJ databases">
        <authorList>
            <person name="Omoto C.K."/>
            <person name="Sibley D."/>
            <person name="Venepally P."/>
            <person name="Hadjithomas M."/>
            <person name="Karamycheva S."/>
            <person name="Brunk B."/>
            <person name="Roos D."/>
            <person name="Caler E."/>
            <person name="Lorenzi H."/>
        </authorList>
    </citation>
    <scope>NUCLEOTIDE SEQUENCE</scope>
</reference>
<dbReference type="GO" id="GO:0016020">
    <property type="term" value="C:membrane"/>
    <property type="evidence" value="ECO:0007669"/>
    <property type="project" value="UniProtKB-UniRule"/>
</dbReference>
<dbReference type="PROSITE" id="PS51846">
    <property type="entry name" value="CNNM"/>
    <property type="match status" value="1"/>
</dbReference>
<feature type="domain" description="CNNM transmembrane" evidence="4">
    <location>
        <begin position="1"/>
        <end position="187"/>
    </location>
</feature>
<organism evidence="5 6">
    <name type="scientific">Gregarina niphandrodes</name>
    <name type="common">Septate eugregarine</name>
    <dbReference type="NCBI Taxonomy" id="110365"/>
    <lineage>
        <taxon>Eukaryota</taxon>
        <taxon>Sar</taxon>
        <taxon>Alveolata</taxon>
        <taxon>Apicomplexa</taxon>
        <taxon>Conoidasida</taxon>
        <taxon>Gregarinasina</taxon>
        <taxon>Eugregarinorida</taxon>
        <taxon>Gregarinidae</taxon>
        <taxon>Gregarina</taxon>
    </lineage>
</organism>
<dbReference type="InterPro" id="IPR046342">
    <property type="entry name" value="CBS_dom_sf"/>
</dbReference>
<accession>A0A023B8B8</accession>
<dbReference type="GO" id="GO:0010960">
    <property type="term" value="P:magnesium ion homeostasis"/>
    <property type="evidence" value="ECO:0007669"/>
    <property type="project" value="InterPro"/>
</dbReference>
<proteinExistence type="predicted"/>
<evidence type="ECO:0000256" key="1">
    <source>
        <dbReference type="PROSITE-ProRule" id="PRU01193"/>
    </source>
</evidence>
<feature type="region of interest" description="Disordered" evidence="2">
    <location>
        <begin position="483"/>
        <end position="514"/>
    </location>
</feature>
<name>A0A023B8B8_GRENI</name>
<evidence type="ECO:0000256" key="2">
    <source>
        <dbReference type="SAM" id="MobiDB-lite"/>
    </source>
</evidence>
<sequence length="719" mass="79072">MYLNLLFGAGLVGVSGIAAGLTLGILTLDLTRLRIIVESGKRPDASSVEKVQGRRAARLVNIRASGNQLLITLLLVNVATNAAFSILMGETTSNVSGFLLSTGIITIVGELIPQAICSRYGLEVCSQFVCLIYAWQFLLYPFVKPLSAGLDWVLGKELGALYSRDQLSRLIMQHKCILSNQEIKMLQGGLSLQGRQVKDVMRQANDVFFVYDHDRVSAVLPAIIESGYSRIPVLCKANNNACAILFVKDLLLFDGIDTHVTVTQLLHLLYGGTFVDHVSETMPLLDLFNFFKLGTSHMCIVRADTNPPGPLLNDPGSNGPGSKGLGSKDPQPNAATGPEASCCDHSTTKRRQTDPQNSDNEVAVQTTQEGVVSDTDKLLQVGTLAEYPLHSPEESELCEVSVQPRTWNLAAGIDRGAEYSADPRPGGSTWPLEPSFEMLPEHVSETVCVRVKGSENDFSKLASSTKNQTCPVKYTSDRKNRLLPSIGYPHSSDQPLVDQPLADQPLTDQSLTDKPFGSLEVDSMGEPLPSCPPSASGFGRCCVEARDVGIVTLEDVVECILQQSIIDEFDTQSLWRSITGFSSAGGGIQDSRKEVQPTRCRRQALSRVLLESKTGFVERGGKSLLKHSSRQDDFRIFWPYLYLAIPSVRPYSYEEIKGGILTKDFIVNREIKIELNQYLLVIKVPSRRPHRQARYTPPVDKHIPPARILLHEYSLFRAK</sequence>
<dbReference type="SUPFAM" id="SSF54631">
    <property type="entry name" value="CBS-domain pair"/>
    <property type="match status" value="1"/>
</dbReference>
<feature type="region of interest" description="Disordered" evidence="2">
    <location>
        <begin position="308"/>
        <end position="374"/>
    </location>
</feature>
<dbReference type="eggNOG" id="KOG2118">
    <property type="taxonomic scope" value="Eukaryota"/>
</dbReference>